<accession>A0ABU9CC30</accession>
<reference evidence="3 4" key="1">
    <citation type="submission" date="2024-04" db="EMBL/GenBank/DDBJ databases">
        <title>Novel species of the genus Ideonella isolated from streams.</title>
        <authorList>
            <person name="Lu H."/>
        </authorList>
    </citation>
    <scope>NUCLEOTIDE SEQUENCE [LARGE SCALE GENOMIC DNA]</scope>
    <source>
        <strain evidence="3 4">LYT19W</strain>
    </source>
</reference>
<feature type="modified residue" description="4-aspartylphosphate" evidence="1">
    <location>
        <position position="66"/>
    </location>
</feature>
<dbReference type="Gene3D" id="3.40.50.2300">
    <property type="match status" value="1"/>
</dbReference>
<feature type="domain" description="Response regulatory" evidence="2">
    <location>
        <begin position="9"/>
        <end position="136"/>
    </location>
</feature>
<comment type="caution">
    <text evidence="3">The sequence shown here is derived from an EMBL/GenBank/DDBJ whole genome shotgun (WGS) entry which is preliminary data.</text>
</comment>
<evidence type="ECO:0000313" key="3">
    <source>
        <dbReference type="EMBL" id="MEK8048007.1"/>
    </source>
</evidence>
<proteinExistence type="predicted"/>
<dbReference type="SMART" id="SM00448">
    <property type="entry name" value="REC"/>
    <property type="match status" value="1"/>
</dbReference>
<evidence type="ECO:0000256" key="1">
    <source>
        <dbReference type="PROSITE-ProRule" id="PRU00169"/>
    </source>
</evidence>
<organism evidence="3 4">
    <name type="scientific">Ideonella margarita</name>
    <dbReference type="NCBI Taxonomy" id="2984191"/>
    <lineage>
        <taxon>Bacteria</taxon>
        <taxon>Pseudomonadati</taxon>
        <taxon>Pseudomonadota</taxon>
        <taxon>Betaproteobacteria</taxon>
        <taxon>Burkholderiales</taxon>
        <taxon>Sphaerotilaceae</taxon>
        <taxon>Ideonella</taxon>
    </lineage>
</organism>
<dbReference type="SUPFAM" id="SSF52172">
    <property type="entry name" value="CheY-like"/>
    <property type="match status" value="1"/>
</dbReference>
<dbReference type="InterPro" id="IPR001789">
    <property type="entry name" value="Sig_transdc_resp-reg_receiver"/>
</dbReference>
<sequence>MSLPMPWPRVMVIDDSETDLLLAEIWLQRSGVAAEVVTCPRADLALTALCQCAESGGELPTLLLLDINMPGMGGFAFLDAKSALPDAALRTLPVVMLSSSPDEEEHQRALSHPAVLDFVVKPASPAVFQALAQRLSQA</sequence>
<keyword evidence="1" id="KW-0597">Phosphoprotein</keyword>
<dbReference type="PANTHER" id="PTHR44520:SF2">
    <property type="entry name" value="RESPONSE REGULATOR RCP1"/>
    <property type="match status" value="1"/>
</dbReference>
<dbReference type="Proteomes" id="UP001379945">
    <property type="component" value="Unassembled WGS sequence"/>
</dbReference>
<dbReference type="PROSITE" id="PS50110">
    <property type="entry name" value="RESPONSE_REGULATORY"/>
    <property type="match status" value="1"/>
</dbReference>
<protein>
    <submittedName>
        <fullName evidence="3">Response regulator</fullName>
    </submittedName>
</protein>
<evidence type="ECO:0000259" key="2">
    <source>
        <dbReference type="PROSITE" id="PS50110"/>
    </source>
</evidence>
<name>A0ABU9CC30_9BURK</name>
<dbReference type="InterPro" id="IPR011006">
    <property type="entry name" value="CheY-like_superfamily"/>
</dbReference>
<dbReference type="Pfam" id="PF00072">
    <property type="entry name" value="Response_reg"/>
    <property type="match status" value="1"/>
</dbReference>
<evidence type="ECO:0000313" key="4">
    <source>
        <dbReference type="Proteomes" id="UP001379945"/>
    </source>
</evidence>
<dbReference type="RefSeq" id="WP_341400320.1">
    <property type="nucleotide sequence ID" value="NZ_JBBUTI010000012.1"/>
</dbReference>
<keyword evidence="4" id="KW-1185">Reference proteome</keyword>
<gene>
    <name evidence="3" type="ORF">AACH00_16730</name>
</gene>
<dbReference type="InterPro" id="IPR052893">
    <property type="entry name" value="TCS_response_regulator"/>
</dbReference>
<dbReference type="EMBL" id="JBBUTI010000012">
    <property type="protein sequence ID" value="MEK8048007.1"/>
    <property type="molecule type" value="Genomic_DNA"/>
</dbReference>
<dbReference type="PANTHER" id="PTHR44520">
    <property type="entry name" value="RESPONSE REGULATOR RCP1-RELATED"/>
    <property type="match status" value="1"/>
</dbReference>